<comment type="subcellular location">
    <subcellularLocation>
        <location evidence="1">Membrane</location>
        <topology evidence="1">Multi-pass membrane protein</topology>
    </subcellularLocation>
</comment>
<accession>M3JRF7</accession>
<dbReference type="InterPro" id="IPR050524">
    <property type="entry name" value="APC_YAT"/>
</dbReference>
<feature type="transmembrane region" description="Helical" evidence="8">
    <location>
        <begin position="163"/>
        <end position="189"/>
    </location>
</feature>
<dbReference type="GO" id="GO:0016020">
    <property type="term" value="C:membrane"/>
    <property type="evidence" value="ECO:0007669"/>
    <property type="project" value="UniProtKB-SubCell"/>
</dbReference>
<dbReference type="STRING" id="1245528.M3JRF7"/>
<gene>
    <name evidence="10" type="ORF">G210_4454</name>
</gene>
<feature type="transmembrane region" description="Helical" evidence="8">
    <location>
        <begin position="92"/>
        <end position="117"/>
    </location>
</feature>
<evidence type="ECO:0000313" key="10">
    <source>
        <dbReference type="EMBL" id="EMG45365.1"/>
    </source>
</evidence>
<protein>
    <submittedName>
        <fullName evidence="10">General amino-acid permease GAP1</fullName>
    </submittedName>
</protein>
<feature type="transmembrane region" description="Helical" evidence="8">
    <location>
        <begin position="209"/>
        <end position="233"/>
    </location>
</feature>
<keyword evidence="6 8" id="KW-1133">Transmembrane helix</keyword>
<keyword evidence="5" id="KW-0029">Amino-acid transport</keyword>
<dbReference type="AlphaFoldDB" id="M3JRF7"/>
<keyword evidence="3" id="KW-0813">Transport</keyword>
<keyword evidence="11" id="KW-1185">Reference proteome</keyword>
<dbReference type="Gene3D" id="1.20.1740.10">
    <property type="entry name" value="Amino acid/polyamine transporter I"/>
    <property type="match status" value="1"/>
</dbReference>
<evidence type="ECO:0000313" key="11">
    <source>
        <dbReference type="Proteomes" id="UP000011777"/>
    </source>
</evidence>
<evidence type="ECO:0000256" key="2">
    <source>
        <dbReference type="ARBA" id="ARBA00006983"/>
    </source>
</evidence>
<dbReference type="OMA" id="CISIASW"/>
<evidence type="ECO:0000256" key="4">
    <source>
        <dbReference type="ARBA" id="ARBA00022692"/>
    </source>
</evidence>
<evidence type="ECO:0000256" key="3">
    <source>
        <dbReference type="ARBA" id="ARBA00022448"/>
    </source>
</evidence>
<dbReference type="PANTHER" id="PTHR43341:SF1">
    <property type="entry name" value="GENERAL AMINO-ACID PERMEASE GAP1"/>
    <property type="match status" value="1"/>
</dbReference>
<evidence type="ECO:0000256" key="5">
    <source>
        <dbReference type="ARBA" id="ARBA00022970"/>
    </source>
</evidence>
<dbReference type="OrthoDB" id="3900342at2759"/>
<dbReference type="GO" id="GO:0015171">
    <property type="term" value="F:amino acid transmembrane transporter activity"/>
    <property type="evidence" value="ECO:0007669"/>
    <property type="project" value="UniProtKB-ARBA"/>
</dbReference>
<feature type="non-terminal residue" evidence="10">
    <location>
        <position position="1"/>
    </location>
</feature>
<comment type="caution">
    <text evidence="10">The sequence shown here is derived from an EMBL/GenBank/DDBJ whole genome shotgun (WGS) entry which is preliminary data.</text>
</comment>
<feature type="domain" description="Amino acid permease/ SLC12A" evidence="9">
    <location>
        <begin position="2"/>
        <end position="270"/>
    </location>
</feature>
<organism evidence="10 11">
    <name type="scientific">Candida maltosa (strain Xu316)</name>
    <name type="common">Yeast</name>
    <dbReference type="NCBI Taxonomy" id="1245528"/>
    <lineage>
        <taxon>Eukaryota</taxon>
        <taxon>Fungi</taxon>
        <taxon>Dikarya</taxon>
        <taxon>Ascomycota</taxon>
        <taxon>Saccharomycotina</taxon>
        <taxon>Pichiomycetes</taxon>
        <taxon>Debaryomycetaceae</taxon>
        <taxon>Candida/Lodderomyces clade</taxon>
        <taxon>Candida</taxon>
    </lineage>
</organism>
<keyword evidence="7 8" id="KW-0472">Membrane</keyword>
<dbReference type="eggNOG" id="KOG1286">
    <property type="taxonomic scope" value="Eukaryota"/>
</dbReference>
<proteinExistence type="inferred from homology"/>
<evidence type="ECO:0000256" key="8">
    <source>
        <dbReference type="SAM" id="Phobius"/>
    </source>
</evidence>
<sequence>MTVFVNAAFAFSGTELCGLAAAETQNPRKSLPKACKQVFWRITIFYVTCLTLVGLLVRYDDKRLFKTSSVDAAASPFVIAIVNGGIKGLPSVMNVVIMVAVLSVGNSSVFASSRTLAALAASRQAPKILGYIDKQGRPLVGIIVQLIIGLLCFLAASSKEGDIFEWMLALSGLSSLFSWGSINFCLLRFRRALYVQGRDTSELAFTSQVGVVGASWGIILNVVVLCLQFWVAVWPLGGSPNAEHFFSIYLSVPVILVFYVGHKLWTRNWRFYIRAKDIDIDSGRRELDLELVKQEVAEEKAYYASLPIYRRIYHAWC</sequence>
<evidence type="ECO:0000256" key="7">
    <source>
        <dbReference type="ARBA" id="ARBA00023136"/>
    </source>
</evidence>
<name>M3JRF7_CANMX</name>
<dbReference type="EMBL" id="AOGT01002514">
    <property type="protein sequence ID" value="EMG45365.1"/>
    <property type="molecule type" value="Genomic_DNA"/>
</dbReference>
<dbReference type="Proteomes" id="UP000011777">
    <property type="component" value="Unassembled WGS sequence"/>
</dbReference>
<dbReference type="PANTHER" id="PTHR43341">
    <property type="entry name" value="AMINO ACID PERMEASE"/>
    <property type="match status" value="1"/>
</dbReference>
<keyword evidence="4 8" id="KW-0812">Transmembrane</keyword>
<comment type="similarity">
    <text evidence="2">Belongs to the amino acid-polyamine-organocation (APC) superfamily. YAT (TC 2.A.3.10) family.</text>
</comment>
<dbReference type="Pfam" id="PF00324">
    <property type="entry name" value="AA_permease"/>
    <property type="match status" value="1"/>
</dbReference>
<evidence type="ECO:0000256" key="6">
    <source>
        <dbReference type="ARBA" id="ARBA00022989"/>
    </source>
</evidence>
<dbReference type="HOGENOM" id="CLU_007946_8_4_1"/>
<feature type="transmembrane region" description="Helical" evidence="8">
    <location>
        <begin position="245"/>
        <end position="265"/>
    </location>
</feature>
<feature type="transmembrane region" description="Helical" evidence="8">
    <location>
        <begin position="38"/>
        <end position="57"/>
    </location>
</feature>
<feature type="transmembrane region" description="Helical" evidence="8">
    <location>
        <begin position="138"/>
        <end position="157"/>
    </location>
</feature>
<evidence type="ECO:0000259" key="9">
    <source>
        <dbReference type="Pfam" id="PF00324"/>
    </source>
</evidence>
<reference evidence="10 11" key="1">
    <citation type="submission" date="2013-02" db="EMBL/GenBank/DDBJ databases">
        <title>Genome sequence of Candida maltosa Xu316, a potential industrial strain for xylitol and ethanol production.</title>
        <authorList>
            <person name="Yu J."/>
            <person name="Wang Q."/>
            <person name="Geng X."/>
            <person name="Bao W."/>
            <person name="He P."/>
            <person name="Cai J."/>
        </authorList>
    </citation>
    <scope>NUCLEOTIDE SEQUENCE [LARGE SCALE GENOMIC DNA]</scope>
    <source>
        <strain evidence="11">Xu316</strain>
    </source>
</reference>
<evidence type="ECO:0000256" key="1">
    <source>
        <dbReference type="ARBA" id="ARBA00004141"/>
    </source>
</evidence>
<dbReference type="InterPro" id="IPR004841">
    <property type="entry name" value="AA-permease/SLC12A_dom"/>
</dbReference>